<evidence type="ECO:0000313" key="1">
    <source>
        <dbReference type="EMBL" id="DAE30259.1"/>
    </source>
</evidence>
<dbReference type="EMBL" id="BK059103">
    <property type="protein sequence ID" value="DAE30259.1"/>
    <property type="molecule type" value="Genomic_DNA"/>
</dbReference>
<accession>A0A8S5RGG7</accession>
<proteinExistence type="predicted"/>
<protein>
    <submittedName>
        <fullName evidence="1">Uncharacterized protein</fullName>
    </submittedName>
</protein>
<reference evidence="1" key="1">
    <citation type="journal article" date="2021" name="Proc. Natl. Acad. Sci. U.S.A.">
        <title>A Catalog of Tens of Thousands of Viruses from Human Metagenomes Reveals Hidden Associations with Chronic Diseases.</title>
        <authorList>
            <person name="Tisza M.J."/>
            <person name="Buck C.B."/>
        </authorList>
    </citation>
    <scope>NUCLEOTIDE SEQUENCE</scope>
    <source>
        <strain evidence="1">Ct5rm7</strain>
    </source>
</reference>
<organism evidence="1">
    <name type="scientific">virus sp. ct5rm7</name>
    <dbReference type="NCBI Taxonomy" id="2827298"/>
    <lineage>
        <taxon>Viruses</taxon>
    </lineage>
</organism>
<name>A0A8S5RGG7_9VIRU</name>
<sequence>MFEPFFFYKRVGRIVDKKGKYQTFIDTKRTSWIQFLGE</sequence>